<evidence type="ECO:0000256" key="1">
    <source>
        <dbReference type="ARBA" id="ARBA00012928"/>
    </source>
</evidence>
<name>A0A347WJY5_9LACT</name>
<keyword evidence="2" id="KW-0808">Transferase</keyword>
<comment type="caution">
    <text evidence="4">Lacks conserved residue(s) required for the propagation of feature annotation.</text>
</comment>
<dbReference type="InterPro" id="IPR050134">
    <property type="entry name" value="NAD-dep_sirtuin_deacylases"/>
</dbReference>
<keyword evidence="7" id="KW-1185">Reference proteome</keyword>
<dbReference type="SUPFAM" id="SSF52467">
    <property type="entry name" value="DHS-like NAD/FAD-binding domain"/>
    <property type="match status" value="1"/>
</dbReference>
<feature type="domain" description="Deacetylase sirtuin-type" evidence="5">
    <location>
        <begin position="7"/>
        <end position="260"/>
    </location>
</feature>
<dbReference type="InterPro" id="IPR026590">
    <property type="entry name" value="Ssirtuin_cat_dom"/>
</dbReference>
<evidence type="ECO:0000256" key="3">
    <source>
        <dbReference type="ARBA" id="ARBA00023027"/>
    </source>
</evidence>
<dbReference type="Pfam" id="PF02146">
    <property type="entry name" value="SIR2"/>
    <property type="match status" value="1"/>
</dbReference>
<evidence type="ECO:0000313" key="7">
    <source>
        <dbReference type="Proteomes" id="UP000263232"/>
    </source>
</evidence>
<dbReference type="NCBIfam" id="NF001752">
    <property type="entry name" value="PRK00481.1-1"/>
    <property type="match status" value="1"/>
</dbReference>
<evidence type="ECO:0000256" key="2">
    <source>
        <dbReference type="ARBA" id="ARBA00022679"/>
    </source>
</evidence>
<protein>
    <recommendedName>
        <fullName evidence="1">protein acetyllysine N-acetyltransferase</fullName>
        <ecNumber evidence="1">2.3.1.286</ecNumber>
    </recommendedName>
</protein>
<dbReference type="AlphaFoldDB" id="A0A347WJY5"/>
<dbReference type="InterPro" id="IPR029035">
    <property type="entry name" value="DHS-like_NAD/FAD-binding_dom"/>
</dbReference>
<dbReference type="InterPro" id="IPR003000">
    <property type="entry name" value="Sirtuin"/>
</dbReference>
<dbReference type="PANTHER" id="PTHR11085:SF4">
    <property type="entry name" value="NAD-DEPENDENT PROTEIN DEACYLASE"/>
    <property type="match status" value="1"/>
</dbReference>
<evidence type="ECO:0000256" key="4">
    <source>
        <dbReference type="PROSITE-ProRule" id="PRU00236"/>
    </source>
</evidence>
<evidence type="ECO:0000313" key="6">
    <source>
        <dbReference type="EMBL" id="AXY25392.1"/>
    </source>
</evidence>
<dbReference type="InterPro" id="IPR026591">
    <property type="entry name" value="Sirtuin_cat_small_dom_sf"/>
</dbReference>
<proteinExistence type="predicted"/>
<dbReference type="PROSITE" id="PS50305">
    <property type="entry name" value="SIRTUIN"/>
    <property type="match status" value="1"/>
</dbReference>
<dbReference type="CDD" id="cd01407">
    <property type="entry name" value="SIR2-fam"/>
    <property type="match status" value="1"/>
</dbReference>
<dbReference type="PANTHER" id="PTHR11085">
    <property type="entry name" value="NAD-DEPENDENT PROTEIN DEACYLASE SIRTUIN-5, MITOCHONDRIAL-RELATED"/>
    <property type="match status" value="1"/>
</dbReference>
<dbReference type="EC" id="2.3.1.286" evidence="1"/>
<dbReference type="EMBL" id="CP023434">
    <property type="protein sequence ID" value="AXY25392.1"/>
    <property type="molecule type" value="Genomic_DNA"/>
</dbReference>
<keyword evidence="3" id="KW-0520">NAD</keyword>
<dbReference type="Gene3D" id="3.30.1600.10">
    <property type="entry name" value="SIR2/SIRT2 'Small Domain"/>
    <property type="match status" value="1"/>
</dbReference>
<dbReference type="Proteomes" id="UP000263232">
    <property type="component" value="Chromosome"/>
</dbReference>
<evidence type="ECO:0000259" key="5">
    <source>
        <dbReference type="PROSITE" id="PS50305"/>
    </source>
</evidence>
<accession>A0A347WJY5</accession>
<sequence length="260" mass="28929">MDEGRRFNRMQNQVLQLTKWIQQNQRIVFFGGAGVSTDAGIPDFRSKDGIYTKNRNKYPYEPEEMLSVSMLLNNPRLHFQFVRENMEHGDIQPAYSHRFLAALEASGKDVAVVTQNTDGLHQAAGSQNVWVLHGDNRRYCMACGKTVEKNQAQLDDEGIPRCPYCQEGIIRGNVVMFGENLDSKVVSGAIDAIAKADLLIVAGTSLNVYPAVSFIQYYPGDRFVVINKEPVVQAPGSLFIQAGISEVFQQVNETLALPVS</sequence>
<gene>
    <name evidence="6" type="ORF">CL176_04900</name>
</gene>
<dbReference type="OrthoDB" id="9800582at2"/>
<dbReference type="GO" id="GO:0017136">
    <property type="term" value="F:histone deacetylase activity, NAD-dependent"/>
    <property type="evidence" value="ECO:0007669"/>
    <property type="project" value="TreeGrafter"/>
</dbReference>
<dbReference type="KEGG" id="abae:CL176_04900"/>
<organism evidence="6 7">
    <name type="scientific">Suicoccus acidiformans</name>
    <dbReference type="NCBI Taxonomy" id="2036206"/>
    <lineage>
        <taxon>Bacteria</taxon>
        <taxon>Bacillati</taxon>
        <taxon>Bacillota</taxon>
        <taxon>Bacilli</taxon>
        <taxon>Lactobacillales</taxon>
        <taxon>Aerococcaceae</taxon>
        <taxon>Suicoccus</taxon>
    </lineage>
</organism>
<dbReference type="GO" id="GO:0070403">
    <property type="term" value="F:NAD+ binding"/>
    <property type="evidence" value="ECO:0007669"/>
    <property type="project" value="InterPro"/>
</dbReference>
<dbReference type="Gene3D" id="3.40.50.1220">
    <property type="entry name" value="TPP-binding domain"/>
    <property type="match status" value="1"/>
</dbReference>
<reference evidence="6 7" key="1">
    <citation type="submission" date="2017-09" db="EMBL/GenBank/DDBJ databases">
        <title>Complete genome sequence of Oxytococcus suis strain ZY16052.</title>
        <authorList>
            <person name="Li F."/>
        </authorList>
    </citation>
    <scope>NUCLEOTIDE SEQUENCE [LARGE SCALE GENOMIC DNA]</scope>
    <source>
        <strain evidence="6 7">ZY16052</strain>
    </source>
</reference>